<comment type="subcellular location">
    <subcellularLocation>
        <location evidence="1">Cell outer membrane</location>
    </subcellularLocation>
</comment>
<evidence type="ECO:0000256" key="4">
    <source>
        <dbReference type="SAM" id="SignalP"/>
    </source>
</evidence>
<evidence type="ECO:0000313" key="5">
    <source>
        <dbReference type="EMBL" id="ESP91125.1"/>
    </source>
</evidence>
<dbReference type="AlphaFoldDB" id="V4HJX6"/>
<sequence length="236" mass="26765">MKLLALALSSALISTATFASDTFNFDYVGAGYAKFKLKEEDGDVSLNGFTVEASKQLSENWVISAQYLDTSKDMAKSSVEKYSNGTYSTHLEFNNDIAQWNINTAYIIPLENNALLEFVGSIGRINMDNDTFIEQTIDFSETHGEERSPLHDQWSYGSQYHSSTYGIEANYHIALLDNLRASAGLGYQRIKEADDKNELVYQFELAYDITNDFTISATYRNVDVYENHFVTVRYNF</sequence>
<accession>V4HJX6</accession>
<comment type="caution">
    <text evidence="5">The sequence shown here is derived from an EMBL/GenBank/DDBJ whole genome shotgun (WGS) entry which is preliminary data.</text>
</comment>
<proteinExistence type="predicted"/>
<name>V4HJX6_PSEL2</name>
<keyword evidence="3" id="KW-0998">Cell outer membrane</keyword>
<reference evidence="5 6" key="1">
    <citation type="submission" date="2013-07" db="EMBL/GenBank/DDBJ databases">
        <title>Draft genome sequence of Pseudoalteromonas luteoviolacea 2ta16.</title>
        <authorList>
            <person name="Allen E.E."/>
            <person name="Azam F."/>
            <person name="Podell S."/>
        </authorList>
    </citation>
    <scope>NUCLEOTIDE SEQUENCE [LARGE SCALE GENOMIC DNA]</scope>
    <source>
        <strain evidence="5 6">2ta16</strain>
    </source>
</reference>
<dbReference type="GO" id="GO:0009279">
    <property type="term" value="C:cell outer membrane"/>
    <property type="evidence" value="ECO:0007669"/>
    <property type="project" value="UniProtKB-SubCell"/>
</dbReference>
<dbReference type="InterPro" id="IPR036942">
    <property type="entry name" value="Beta-barrel_TonB_sf"/>
</dbReference>
<feature type="signal peptide" evidence="4">
    <location>
        <begin position="1"/>
        <end position="19"/>
    </location>
</feature>
<evidence type="ECO:0000313" key="6">
    <source>
        <dbReference type="Proteomes" id="UP000017820"/>
    </source>
</evidence>
<keyword evidence="2" id="KW-0472">Membrane</keyword>
<gene>
    <name evidence="5" type="ORF">PL2TA16_01132</name>
</gene>
<dbReference type="RefSeq" id="WP_023401389.1">
    <property type="nucleotide sequence ID" value="NZ_AUSV01000128.1"/>
</dbReference>
<protein>
    <recommendedName>
        <fullName evidence="7">Outer membrane protein beta-barrel domain-containing protein</fullName>
    </recommendedName>
</protein>
<dbReference type="GeneID" id="29918774"/>
<dbReference type="PATRIC" id="fig|1353533.3.peg.4554"/>
<evidence type="ECO:0008006" key="7">
    <source>
        <dbReference type="Google" id="ProtNLM"/>
    </source>
</evidence>
<dbReference type="Proteomes" id="UP000017820">
    <property type="component" value="Unassembled WGS sequence"/>
</dbReference>
<evidence type="ECO:0000256" key="2">
    <source>
        <dbReference type="ARBA" id="ARBA00023136"/>
    </source>
</evidence>
<dbReference type="SUPFAM" id="SSF56935">
    <property type="entry name" value="Porins"/>
    <property type="match status" value="1"/>
</dbReference>
<organism evidence="5 6">
    <name type="scientific">Pseudoalteromonas luteoviolacea (strain 2ta16)</name>
    <dbReference type="NCBI Taxonomy" id="1353533"/>
    <lineage>
        <taxon>Bacteria</taxon>
        <taxon>Pseudomonadati</taxon>
        <taxon>Pseudomonadota</taxon>
        <taxon>Gammaproteobacteria</taxon>
        <taxon>Alteromonadales</taxon>
        <taxon>Pseudoalteromonadaceae</taxon>
        <taxon>Pseudoalteromonas</taxon>
    </lineage>
</organism>
<evidence type="ECO:0000256" key="3">
    <source>
        <dbReference type="ARBA" id="ARBA00023237"/>
    </source>
</evidence>
<keyword evidence="4" id="KW-0732">Signal</keyword>
<feature type="chain" id="PRO_5005713967" description="Outer membrane protein beta-barrel domain-containing protein" evidence="4">
    <location>
        <begin position="20"/>
        <end position="236"/>
    </location>
</feature>
<dbReference type="EMBL" id="AUSV01000128">
    <property type="protein sequence ID" value="ESP91125.1"/>
    <property type="molecule type" value="Genomic_DNA"/>
</dbReference>
<evidence type="ECO:0000256" key="1">
    <source>
        <dbReference type="ARBA" id="ARBA00004442"/>
    </source>
</evidence>
<dbReference type="Gene3D" id="2.40.170.20">
    <property type="entry name" value="TonB-dependent receptor, beta-barrel domain"/>
    <property type="match status" value="1"/>
</dbReference>